<dbReference type="SUPFAM" id="SSF50969">
    <property type="entry name" value="YVTN repeat-like/Quinoprotein amine dehydrogenase"/>
    <property type="match status" value="1"/>
</dbReference>
<name>A0ABP8S7U0_9ACTN</name>
<dbReference type="RefSeq" id="WP_346116022.1">
    <property type="nucleotide sequence ID" value="NZ_BAABGU010000002.1"/>
</dbReference>
<evidence type="ECO:0000313" key="1">
    <source>
        <dbReference type="EMBL" id="GAA4562651.1"/>
    </source>
</evidence>
<gene>
    <name evidence="1" type="ORF">GCM10023176_04800</name>
</gene>
<accession>A0ABP8S7U0</accession>
<comment type="caution">
    <text evidence="1">The sequence shown here is derived from an EMBL/GenBank/DDBJ whole genome shotgun (WGS) entry which is preliminary data.</text>
</comment>
<dbReference type="EMBL" id="BAABGU010000002">
    <property type="protein sequence ID" value="GAA4562651.1"/>
    <property type="molecule type" value="Genomic_DNA"/>
</dbReference>
<protein>
    <submittedName>
        <fullName evidence="1">Uncharacterized protein</fullName>
    </submittedName>
</protein>
<reference evidence="2" key="1">
    <citation type="journal article" date="2019" name="Int. J. Syst. Evol. Microbiol.">
        <title>The Global Catalogue of Microorganisms (GCM) 10K type strain sequencing project: providing services to taxonomists for standard genome sequencing and annotation.</title>
        <authorList>
            <consortium name="The Broad Institute Genomics Platform"/>
            <consortium name="The Broad Institute Genome Sequencing Center for Infectious Disease"/>
            <person name="Wu L."/>
            <person name="Ma J."/>
        </authorList>
    </citation>
    <scope>NUCLEOTIDE SEQUENCE [LARGE SCALE GENOMIC DNA]</scope>
    <source>
        <strain evidence="2">JCM 3175</strain>
    </source>
</reference>
<keyword evidence="2" id="KW-1185">Reference proteome</keyword>
<dbReference type="InterPro" id="IPR011044">
    <property type="entry name" value="Quino_amine_DH_bsu"/>
</dbReference>
<proteinExistence type="predicted"/>
<sequence>MDLLPCGHAALAGSSRMCAHLIGTDGEDHVRILTGRELQSDLCCRACDQAAQAGEQINLLVACEGCVARCTDDDWWSVVAWRGTPGIADRPEPFDAIVVPVSLPVPVMDIAPVTAEHDSVWLILAEGGQIGRFGANRGDWDVLAQSTVPEEAGCEAWAGHRPRQRLHASADGRYAAVVNDFGRRGQVLDLVAGKVTLTLDGGGYHCETVPFSLAFVEHRGHTLIIHRTAWNRLDVSDAASGQLITARQPSAYRQGEPTPEHYLDYFHGGLHVSPGGHRLADDGWVWSPVGMPTVVDIRSWLDDNVWESEDGQSRHQLCQRAYHWNAPMCWLDDERVAVSGIGGDDEAMLAGVRIFNAVTGTEMTAFAGPTGAMFADPARLYAAAPGGLELWDPVTGQRTGTVEGFVPTHHHIGAGELASVDGGMLRRWRTRS</sequence>
<evidence type="ECO:0000313" key="2">
    <source>
        <dbReference type="Proteomes" id="UP001500307"/>
    </source>
</evidence>
<organism evidence="1 2">
    <name type="scientific">Micromonospora coerulea</name>
    <dbReference type="NCBI Taxonomy" id="47856"/>
    <lineage>
        <taxon>Bacteria</taxon>
        <taxon>Bacillati</taxon>
        <taxon>Actinomycetota</taxon>
        <taxon>Actinomycetes</taxon>
        <taxon>Micromonosporales</taxon>
        <taxon>Micromonosporaceae</taxon>
        <taxon>Micromonospora</taxon>
    </lineage>
</organism>
<dbReference type="Proteomes" id="UP001500307">
    <property type="component" value="Unassembled WGS sequence"/>
</dbReference>